<comment type="caution">
    <text evidence="1">The sequence shown here is derived from an EMBL/GenBank/DDBJ whole genome shotgun (WGS) entry which is preliminary data.</text>
</comment>
<evidence type="ECO:0000313" key="2">
    <source>
        <dbReference type="Proteomes" id="UP001292094"/>
    </source>
</evidence>
<organism evidence="1 2">
    <name type="scientific">Petrolisthes manimaculis</name>
    <dbReference type="NCBI Taxonomy" id="1843537"/>
    <lineage>
        <taxon>Eukaryota</taxon>
        <taxon>Metazoa</taxon>
        <taxon>Ecdysozoa</taxon>
        <taxon>Arthropoda</taxon>
        <taxon>Crustacea</taxon>
        <taxon>Multicrustacea</taxon>
        <taxon>Malacostraca</taxon>
        <taxon>Eumalacostraca</taxon>
        <taxon>Eucarida</taxon>
        <taxon>Decapoda</taxon>
        <taxon>Pleocyemata</taxon>
        <taxon>Anomura</taxon>
        <taxon>Galatheoidea</taxon>
        <taxon>Porcellanidae</taxon>
        <taxon>Petrolisthes</taxon>
    </lineage>
</organism>
<reference evidence="1" key="1">
    <citation type="submission" date="2023-11" db="EMBL/GenBank/DDBJ databases">
        <title>Genome assemblies of two species of porcelain crab, Petrolisthes cinctipes and Petrolisthes manimaculis (Anomura: Porcellanidae).</title>
        <authorList>
            <person name="Angst P."/>
        </authorList>
    </citation>
    <scope>NUCLEOTIDE SEQUENCE</scope>
    <source>
        <strain evidence="1">PB745_02</strain>
        <tissue evidence="1">Gill</tissue>
    </source>
</reference>
<dbReference type="Proteomes" id="UP001292094">
    <property type="component" value="Unassembled WGS sequence"/>
</dbReference>
<proteinExistence type="predicted"/>
<keyword evidence="2" id="KW-1185">Reference proteome</keyword>
<protein>
    <submittedName>
        <fullName evidence="1">Uncharacterized protein</fullName>
    </submittedName>
</protein>
<accession>A0AAE1ND98</accession>
<dbReference type="AlphaFoldDB" id="A0AAE1ND98"/>
<gene>
    <name evidence="1" type="ORF">Pmani_039032</name>
</gene>
<name>A0AAE1ND98_9EUCA</name>
<sequence length="79" mass="8408">MLLVGGTHGLGVEVEARKWAEGRKSRWNHGGRMKAAGGSRDGGQISIKAEFLAFAISSSLLDSHVLPLRLSLPISSQLP</sequence>
<evidence type="ECO:0000313" key="1">
    <source>
        <dbReference type="EMBL" id="KAK4287910.1"/>
    </source>
</evidence>
<dbReference type="EMBL" id="JAWZYT010006591">
    <property type="protein sequence ID" value="KAK4287910.1"/>
    <property type="molecule type" value="Genomic_DNA"/>
</dbReference>